<comment type="caution">
    <text evidence="1">The sequence shown here is derived from an EMBL/GenBank/DDBJ whole genome shotgun (WGS) entry which is preliminary data.</text>
</comment>
<organism evidence="1">
    <name type="scientific">marine sediment metagenome</name>
    <dbReference type="NCBI Taxonomy" id="412755"/>
    <lineage>
        <taxon>unclassified sequences</taxon>
        <taxon>metagenomes</taxon>
        <taxon>ecological metagenomes</taxon>
    </lineage>
</organism>
<reference evidence="1" key="1">
    <citation type="journal article" date="2015" name="Nature">
        <title>Complex archaea that bridge the gap between prokaryotes and eukaryotes.</title>
        <authorList>
            <person name="Spang A."/>
            <person name="Saw J.H."/>
            <person name="Jorgensen S.L."/>
            <person name="Zaremba-Niedzwiedzka K."/>
            <person name="Martijn J."/>
            <person name="Lind A.E."/>
            <person name="van Eijk R."/>
            <person name="Schleper C."/>
            <person name="Guy L."/>
            <person name="Ettema T.J."/>
        </authorList>
    </citation>
    <scope>NUCLEOTIDE SEQUENCE</scope>
</reference>
<protein>
    <submittedName>
        <fullName evidence="1">Uncharacterized protein</fullName>
    </submittedName>
</protein>
<proteinExistence type="predicted"/>
<name>A0A0F9B0U0_9ZZZZ</name>
<dbReference type="EMBL" id="LAZR01040032">
    <property type="protein sequence ID" value="KKL15529.1"/>
    <property type="molecule type" value="Genomic_DNA"/>
</dbReference>
<gene>
    <name evidence="1" type="ORF">LCGC14_2504690</name>
</gene>
<dbReference type="AlphaFoldDB" id="A0A0F9B0U0"/>
<accession>A0A0F9B0U0</accession>
<sequence>MEGSRKHSEHEKSSAVFVLILTADAHRATVRRPLARIESYRQPLLSFLIGATAATPGRVSGNCDRNDATDPAESRAWSVTVF</sequence>
<evidence type="ECO:0000313" key="1">
    <source>
        <dbReference type="EMBL" id="KKL15529.1"/>
    </source>
</evidence>